<evidence type="ECO:0000256" key="4">
    <source>
        <dbReference type="ARBA" id="ARBA00022475"/>
    </source>
</evidence>
<evidence type="ECO:0000256" key="1">
    <source>
        <dbReference type="ARBA" id="ARBA00004651"/>
    </source>
</evidence>
<dbReference type="CDD" id="cd06261">
    <property type="entry name" value="TM_PBP2"/>
    <property type="match status" value="1"/>
</dbReference>
<comment type="similarity">
    <text evidence="8">Belongs to the binding-protein-dependent transport system permease family.</text>
</comment>
<dbReference type="GO" id="GO:0005886">
    <property type="term" value="C:plasma membrane"/>
    <property type="evidence" value="ECO:0007669"/>
    <property type="project" value="UniProtKB-SubCell"/>
</dbReference>
<dbReference type="Proteomes" id="UP000323176">
    <property type="component" value="Unassembled WGS sequence"/>
</dbReference>
<dbReference type="PROSITE" id="PS50928">
    <property type="entry name" value="ABC_TM1"/>
    <property type="match status" value="1"/>
</dbReference>
<feature type="transmembrane region" description="Helical" evidence="8">
    <location>
        <begin position="75"/>
        <end position="100"/>
    </location>
</feature>
<feature type="transmembrane region" description="Helical" evidence="8">
    <location>
        <begin position="145"/>
        <end position="166"/>
    </location>
</feature>
<evidence type="ECO:0000313" key="11">
    <source>
        <dbReference type="Proteomes" id="UP000323176"/>
    </source>
</evidence>
<keyword evidence="6 8" id="KW-1133">Transmembrane helix</keyword>
<sequence>MLKTASIKNEKKIGNVIIYIFLTIGAIISIFPFIILLLTCFKTYQESISVPMVFFPKSINLNNFKSLFETIPFMIMFYNTVIVTIVVVIFQVLFSAMAGYSLVFLKLPLRRILLIVFIAVLMVPSQVYVLPQFLLIQKMGLTNTLLAIMLPLIPSAFGTFMFRQAYAIMPMSLYEAAVLDGANDFRVFWHVILPLSKPTCLSLAVLAGLNAWNNLLWPLIVNSSQDKYTLSVGVSTLVTNSLVEYPVIMCGSLLALLPMVIAFLFLKKYIFESTSYFGNK</sequence>
<evidence type="ECO:0000313" key="10">
    <source>
        <dbReference type="EMBL" id="TXJ41576.1"/>
    </source>
</evidence>
<feature type="domain" description="ABC transmembrane type-1" evidence="9">
    <location>
        <begin position="77"/>
        <end position="266"/>
    </location>
</feature>
<feature type="transmembrane region" description="Helical" evidence="8">
    <location>
        <begin position="16"/>
        <end position="38"/>
    </location>
</feature>
<evidence type="ECO:0000256" key="7">
    <source>
        <dbReference type="ARBA" id="ARBA00023136"/>
    </source>
</evidence>
<feature type="transmembrane region" description="Helical" evidence="8">
    <location>
        <begin position="112"/>
        <end position="133"/>
    </location>
</feature>
<evidence type="ECO:0000256" key="5">
    <source>
        <dbReference type="ARBA" id="ARBA00022692"/>
    </source>
</evidence>
<evidence type="ECO:0000256" key="2">
    <source>
        <dbReference type="ARBA" id="ARBA00020515"/>
    </source>
</evidence>
<evidence type="ECO:0000256" key="3">
    <source>
        <dbReference type="ARBA" id="ARBA00022448"/>
    </source>
</evidence>
<keyword evidence="5 8" id="KW-0812">Transmembrane</keyword>
<accession>A0A5C8EUT4</accession>
<dbReference type="PANTHER" id="PTHR43744:SF8">
    <property type="entry name" value="SN-GLYCEROL-3-PHOSPHATE TRANSPORT SYSTEM PERMEASE PROTEIN UGPE"/>
    <property type="match status" value="1"/>
</dbReference>
<proteinExistence type="inferred from homology"/>
<dbReference type="Pfam" id="PF00528">
    <property type="entry name" value="BPD_transp_1"/>
    <property type="match status" value="1"/>
</dbReference>
<dbReference type="EMBL" id="SAXY01000043">
    <property type="protein sequence ID" value="TXJ41576.1"/>
    <property type="molecule type" value="Genomic_DNA"/>
</dbReference>
<evidence type="ECO:0000256" key="6">
    <source>
        <dbReference type="ARBA" id="ARBA00022989"/>
    </source>
</evidence>
<organism evidence="10 11">
    <name type="scientific">Brachyspira pilosicoli</name>
    <name type="common">Serpulina pilosicoli</name>
    <dbReference type="NCBI Taxonomy" id="52584"/>
    <lineage>
        <taxon>Bacteria</taxon>
        <taxon>Pseudomonadati</taxon>
        <taxon>Spirochaetota</taxon>
        <taxon>Spirochaetia</taxon>
        <taxon>Brachyspirales</taxon>
        <taxon>Brachyspiraceae</taxon>
        <taxon>Brachyspira</taxon>
    </lineage>
</organism>
<keyword evidence="7 8" id="KW-0472">Membrane</keyword>
<comment type="caution">
    <text evidence="10">The sequence shown here is derived from an EMBL/GenBank/DDBJ whole genome shotgun (WGS) entry which is preliminary data.</text>
</comment>
<dbReference type="AlphaFoldDB" id="A0A5C8EUT4"/>
<comment type="subcellular location">
    <subcellularLocation>
        <location evidence="1 8">Cell membrane</location>
        <topology evidence="1 8">Multi-pass membrane protein</topology>
    </subcellularLocation>
</comment>
<dbReference type="SUPFAM" id="SSF161098">
    <property type="entry name" value="MetI-like"/>
    <property type="match status" value="1"/>
</dbReference>
<feature type="transmembrane region" description="Helical" evidence="8">
    <location>
        <begin position="245"/>
        <end position="266"/>
    </location>
</feature>
<dbReference type="PANTHER" id="PTHR43744">
    <property type="entry name" value="ABC TRANSPORTER PERMEASE PROTEIN MG189-RELATED-RELATED"/>
    <property type="match status" value="1"/>
</dbReference>
<evidence type="ECO:0000259" key="9">
    <source>
        <dbReference type="PROSITE" id="PS50928"/>
    </source>
</evidence>
<keyword evidence="3 8" id="KW-0813">Transport</keyword>
<dbReference type="InterPro" id="IPR035906">
    <property type="entry name" value="MetI-like_sf"/>
</dbReference>
<gene>
    <name evidence="10" type="ORF">EPJ72_06655</name>
</gene>
<reference evidence="10 11" key="1">
    <citation type="journal article" date="1992" name="Lakartidningen">
        <title>[Penicillin V and not amoxicillin is the first choice preparation in acute otitis].</title>
        <authorList>
            <person name="Kamme C."/>
            <person name="Lundgren K."/>
            <person name="Prellner K."/>
        </authorList>
    </citation>
    <scope>NUCLEOTIDE SEQUENCE [LARGE SCALE GENOMIC DNA]</scope>
    <source>
        <strain evidence="10 11">PC5538III-hc</strain>
    </source>
</reference>
<keyword evidence="4" id="KW-1003">Cell membrane</keyword>
<name>A0A5C8EUT4_BRAPL</name>
<protein>
    <recommendedName>
        <fullName evidence="2">sn-glycerol-3-phosphate transport system permease protein UgpE</fullName>
    </recommendedName>
</protein>
<dbReference type="GO" id="GO:0055085">
    <property type="term" value="P:transmembrane transport"/>
    <property type="evidence" value="ECO:0007669"/>
    <property type="project" value="InterPro"/>
</dbReference>
<dbReference type="InterPro" id="IPR000515">
    <property type="entry name" value="MetI-like"/>
</dbReference>
<dbReference type="Gene3D" id="1.10.3720.10">
    <property type="entry name" value="MetI-like"/>
    <property type="match status" value="1"/>
</dbReference>
<feature type="transmembrane region" description="Helical" evidence="8">
    <location>
        <begin position="187"/>
        <end position="209"/>
    </location>
</feature>
<dbReference type="OrthoDB" id="9773467at2"/>
<evidence type="ECO:0000256" key="8">
    <source>
        <dbReference type="RuleBase" id="RU363032"/>
    </source>
</evidence>